<dbReference type="InterPro" id="IPR013430">
    <property type="entry name" value="Toxin_antidote_HigA"/>
</dbReference>
<gene>
    <name evidence="3" type="ORF">SAMN05216466_11835</name>
</gene>
<dbReference type="Pfam" id="PF01381">
    <property type="entry name" value="HTH_3"/>
    <property type="match status" value="1"/>
</dbReference>
<keyword evidence="1" id="KW-0238">DNA-binding</keyword>
<dbReference type="AlphaFoldDB" id="A0A1G8IBN4"/>
<dbReference type="SMART" id="SM00530">
    <property type="entry name" value="HTH_XRE"/>
    <property type="match status" value="1"/>
</dbReference>
<evidence type="ECO:0000313" key="3">
    <source>
        <dbReference type="EMBL" id="SDI16293.1"/>
    </source>
</evidence>
<protein>
    <submittedName>
        <fullName evidence="3">Addiction module antidote protein, HigA family</fullName>
    </submittedName>
</protein>
<accession>A0A1G8IBN4</accession>
<name>A0A1G8IBN4_9BURK</name>
<dbReference type="SUPFAM" id="SSF47413">
    <property type="entry name" value="lambda repressor-like DNA-binding domains"/>
    <property type="match status" value="1"/>
</dbReference>
<dbReference type="Gene3D" id="1.10.260.40">
    <property type="entry name" value="lambda repressor-like DNA-binding domains"/>
    <property type="match status" value="1"/>
</dbReference>
<dbReference type="CDD" id="cd00093">
    <property type="entry name" value="HTH_XRE"/>
    <property type="match status" value="1"/>
</dbReference>
<evidence type="ECO:0000313" key="4">
    <source>
        <dbReference type="Proteomes" id="UP000199706"/>
    </source>
</evidence>
<dbReference type="GO" id="GO:0003677">
    <property type="term" value="F:DNA binding"/>
    <property type="evidence" value="ECO:0007669"/>
    <property type="project" value="UniProtKB-KW"/>
</dbReference>
<dbReference type="InterPro" id="IPR010982">
    <property type="entry name" value="Lambda_DNA-bd_dom_sf"/>
</dbReference>
<dbReference type="PANTHER" id="PTHR36924:SF1">
    <property type="entry name" value="ANTITOXIN HIGA-1"/>
    <property type="match status" value="1"/>
</dbReference>
<dbReference type="EMBL" id="FNCJ01000018">
    <property type="protein sequence ID" value="SDI16293.1"/>
    <property type="molecule type" value="Genomic_DNA"/>
</dbReference>
<dbReference type="NCBIfam" id="TIGR02607">
    <property type="entry name" value="antidote_HigA"/>
    <property type="match status" value="1"/>
</dbReference>
<evidence type="ECO:0000259" key="2">
    <source>
        <dbReference type="PROSITE" id="PS50943"/>
    </source>
</evidence>
<dbReference type="InterPro" id="IPR001387">
    <property type="entry name" value="Cro/C1-type_HTH"/>
</dbReference>
<dbReference type="PANTHER" id="PTHR36924">
    <property type="entry name" value="ANTITOXIN HIGA-1"/>
    <property type="match status" value="1"/>
</dbReference>
<organism evidence="3 4">
    <name type="scientific">Paraburkholderia phenazinium</name>
    <dbReference type="NCBI Taxonomy" id="60549"/>
    <lineage>
        <taxon>Bacteria</taxon>
        <taxon>Pseudomonadati</taxon>
        <taxon>Pseudomonadota</taxon>
        <taxon>Betaproteobacteria</taxon>
        <taxon>Burkholderiales</taxon>
        <taxon>Burkholderiaceae</taxon>
        <taxon>Paraburkholderia</taxon>
    </lineage>
</organism>
<feature type="domain" description="HTH cro/C1-type" evidence="2">
    <location>
        <begin position="38"/>
        <end position="88"/>
    </location>
</feature>
<dbReference type="Proteomes" id="UP000199706">
    <property type="component" value="Unassembled WGS sequence"/>
</dbReference>
<sequence length="120" mass="13066">MTSSACQLTNTVFVDIVQSMADSEFIHPGITVRQNCLERFNLTVTEGALVLGVSRQALTNLLSGKAGISPEMALRLDKAFGGGAETWLQRQVLHDLAKARLRLDELNVVPMVNAQQPALF</sequence>
<evidence type="ECO:0000256" key="1">
    <source>
        <dbReference type="ARBA" id="ARBA00023125"/>
    </source>
</evidence>
<reference evidence="3 4" key="1">
    <citation type="submission" date="2016-10" db="EMBL/GenBank/DDBJ databases">
        <authorList>
            <person name="de Groot N.N."/>
        </authorList>
    </citation>
    <scope>NUCLEOTIDE SEQUENCE [LARGE SCALE GENOMIC DNA]</scope>
    <source>
        <strain evidence="3 4">LMG 2247</strain>
    </source>
</reference>
<dbReference type="PROSITE" id="PS50943">
    <property type="entry name" value="HTH_CROC1"/>
    <property type="match status" value="1"/>
</dbReference>
<proteinExistence type="predicted"/>